<accession>A0A2P5BD97</accession>
<evidence type="ECO:0000256" key="4">
    <source>
        <dbReference type="ARBA" id="ARBA00022989"/>
    </source>
</evidence>
<keyword evidence="5" id="KW-0472">Membrane</keyword>
<dbReference type="InterPro" id="IPR001611">
    <property type="entry name" value="Leu-rich_rpt"/>
</dbReference>
<gene>
    <name evidence="9" type="ORF">TorRG33x02_325200</name>
</gene>
<evidence type="ECO:0000256" key="2">
    <source>
        <dbReference type="ARBA" id="ARBA00022692"/>
    </source>
</evidence>
<sequence length="400" mass="44684">MVVTKHLLFAIVQGALCLTILVQAQNQTGFISIDCGTTGSRYTDDKTGITYVSDTDFIESGENREILPAYKAQIDEQQFWNVRSFPEQIRNCYTLKPSQGNDTRYLIRARFMHGNYDNKGVGPAFDLHLGADFWDTVKFKDASSTISKEIIHVPSSDHIHVCLVNTGRGTPFISVLELRPLENDTYVSETGSLQLLHRYDFGSTIDQRLVVRTKPDSEGKITVWFNNTENSTLPPLVNALEVYQLKDTSGQETYQTDVDAILKIKSAYEVKRNWQGDPCLPIAYLWDGIGCNYDGNNPPRIISLDLSNNSLTGTVPEFLAQLSFLRVLNLRRNNLMGPLPDIKGSKDGFTFSVDNNVSRNQTASPPTSETSSSPDYSCKMHNFVIPLVTSVGGFLLNFVL</sequence>
<comment type="caution">
    <text evidence="9">The sequence shown here is derived from an EMBL/GenBank/DDBJ whole genome shotgun (WGS) entry which is preliminary data.</text>
</comment>
<name>A0A2P5BD97_TREOI</name>
<dbReference type="InterPro" id="IPR032675">
    <property type="entry name" value="LRR_dom_sf"/>
</dbReference>
<dbReference type="PANTHER" id="PTHR45631">
    <property type="entry name" value="OS07G0107800 PROTEIN-RELATED"/>
    <property type="match status" value="1"/>
</dbReference>
<dbReference type="SUPFAM" id="SSF52058">
    <property type="entry name" value="L domain-like"/>
    <property type="match status" value="1"/>
</dbReference>
<dbReference type="PANTHER" id="PTHR45631:SF202">
    <property type="entry name" value="SENESCENCE-INDUCED RECEPTOR-LIKE SERINE_THREONINE-PROTEIN KINASE"/>
    <property type="match status" value="1"/>
</dbReference>
<evidence type="ECO:0000313" key="10">
    <source>
        <dbReference type="Proteomes" id="UP000237000"/>
    </source>
</evidence>
<keyword evidence="10" id="KW-1185">Reference proteome</keyword>
<evidence type="ECO:0000313" key="9">
    <source>
        <dbReference type="EMBL" id="PON46763.1"/>
    </source>
</evidence>
<feature type="signal peptide" evidence="7">
    <location>
        <begin position="1"/>
        <end position="24"/>
    </location>
</feature>
<dbReference type="InParanoid" id="A0A2P5BD97"/>
<evidence type="ECO:0000256" key="1">
    <source>
        <dbReference type="ARBA" id="ARBA00004167"/>
    </source>
</evidence>
<keyword evidence="4" id="KW-1133">Transmembrane helix</keyword>
<evidence type="ECO:0000256" key="5">
    <source>
        <dbReference type="ARBA" id="ARBA00023136"/>
    </source>
</evidence>
<dbReference type="AlphaFoldDB" id="A0A2P5BD97"/>
<evidence type="ECO:0000256" key="7">
    <source>
        <dbReference type="SAM" id="SignalP"/>
    </source>
</evidence>
<dbReference type="EMBL" id="JXTC01000548">
    <property type="protein sequence ID" value="PON46763.1"/>
    <property type="molecule type" value="Genomic_DNA"/>
</dbReference>
<dbReference type="Pfam" id="PF12819">
    <property type="entry name" value="Malectin_like"/>
    <property type="match status" value="1"/>
</dbReference>
<evidence type="ECO:0000256" key="6">
    <source>
        <dbReference type="SAM" id="MobiDB-lite"/>
    </source>
</evidence>
<dbReference type="Gene3D" id="3.80.10.10">
    <property type="entry name" value="Ribonuclease Inhibitor"/>
    <property type="match status" value="1"/>
</dbReference>
<feature type="chain" id="PRO_5015158916" evidence="7">
    <location>
        <begin position="25"/>
        <end position="400"/>
    </location>
</feature>
<keyword evidence="2" id="KW-0812">Transmembrane</keyword>
<evidence type="ECO:0000259" key="8">
    <source>
        <dbReference type="Pfam" id="PF12819"/>
    </source>
</evidence>
<dbReference type="GO" id="GO:0016020">
    <property type="term" value="C:membrane"/>
    <property type="evidence" value="ECO:0007669"/>
    <property type="project" value="UniProtKB-SubCell"/>
</dbReference>
<feature type="region of interest" description="Disordered" evidence="6">
    <location>
        <begin position="355"/>
        <end position="374"/>
    </location>
</feature>
<comment type="subcellular location">
    <subcellularLocation>
        <location evidence="1">Membrane</location>
        <topology evidence="1">Single-pass membrane protein</topology>
    </subcellularLocation>
</comment>
<dbReference type="InterPro" id="IPR024788">
    <property type="entry name" value="Malectin-like_Carb-bd_dom"/>
</dbReference>
<dbReference type="STRING" id="63057.A0A2P5BD97"/>
<feature type="compositionally biased region" description="Low complexity" evidence="6">
    <location>
        <begin position="362"/>
        <end position="374"/>
    </location>
</feature>
<proteinExistence type="predicted"/>
<keyword evidence="3 7" id="KW-0732">Signal</keyword>
<reference evidence="10" key="1">
    <citation type="submission" date="2016-06" db="EMBL/GenBank/DDBJ databases">
        <title>Parallel loss of symbiosis genes in relatives of nitrogen-fixing non-legume Parasponia.</title>
        <authorList>
            <person name="Van Velzen R."/>
            <person name="Holmer R."/>
            <person name="Bu F."/>
            <person name="Rutten L."/>
            <person name="Van Zeijl A."/>
            <person name="Liu W."/>
            <person name="Santuari L."/>
            <person name="Cao Q."/>
            <person name="Sharma T."/>
            <person name="Shen D."/>
            <person name="Roswanjaya Y."/>
            <person name="Wardhani T."/>
            <person name="Kalhor M.S."/>
            <person name="Jansen J."/>
            <person name="Van den Hoogen J."/>
            <person name="Gungor B."/>
            <person name="Hartog M."/>
            <person name="Hontelez J."/>
            <person name="Verver J."/>
            <person name="Yang W.-C."/>
            <person name="Schijlen E."/>
            <person name="Repin R."/>
            <person name="Schilthuizen M."/>
            <person name="Schranz E."/>
            <person name="Heidstra R."/>
            <person name="Miyata K."/>
            <person name="Fedorova E."/>
            <person name="Kohlen W."/>
            <person name="Bisseling T."/>
            <person name="Smit S."/>
            <person name="Geurts R."/>
        </authorList>
    </citation>
    <scope>NUCLEOTIDE SEQUENCE [LARGE SCALE GENOMIC DNA]</scope>
    <source>
        <strain evidence="10">cv. RG33-2</strain>
    </source>
</reference>
<protein>
    <submittedName>
        <fullName evidence="9">Malectin-like carbohydrate-binding protein</fullName>
    </submittedName>
</protein>
<dbReference type="Proteomes" id="UP000237000">
    <property type="component" value="Unassembled WGS sequence"/>
</dbReference>
<evidence type="ECO:0000256" key="3">
    <source>
        <dbReference type="ARBA" id="ARBA00022729"/>
    </source>
</evidence>
<dbReference type="Pfam" id="PF00560">
    <property type="entry name" value="LRR_1"/>
    <property type="match status" value="2"/>
</dbReference>
<organism evidence="9 10">
    <name type="scientific">Trema orientale</name>
    <name type="common">Charcoal tree</name>
    <name type="synonym">Celtis orientalis</name>
    <dbReference type="NCBI Taxonomy" id="63057"/>
    <lineage>
        <taxon>Eukaryota</taxon>
        <taxon>Viridiplantae</taxon>
        <taxon>Streptophyta</taxon>
        <taxon>Embryophyta</taxon>
        <taxon>Tracheophyta</taxon>
        <taxon>Spermatophyta</taxon>
        <taxon>Magnoliopsida</taxon>
        <taxon>eudicotyledons</taxon>
        <taxon>Gunneridae</taxon>
        <taxon>Pentapetalae</taxon>
        <taxon>rosids</taxon>
        <taxon>fabids</taxon>
        <taxon>Rosales</taxon>
        <taxon>Cannabaceae</taxon>
        <taxon>Trema</taxon>
    </lineage>
</organism>
<dbReference type="OrthoDB" id="2017114at2759"/>
<feature type="domain" description="Malectin-like" evidence="8">
    <location>
        <begin position="33"/>
        <end position="217"/>
    </location>
</feature>